<evidence type="ECO:0000256" key="1">
    <source>
        <dbReference type="SAM" id="MobiDB-lite"/>
    </source>
</evidence>
<dbReference type="AlphaFoldDB" id="A0A9P9DA85"/>
<accession>A0A9P9DA85</accession>
<feature type="region of interest" description="Disordered" evidence="1">
    <location>
        <begin position="204"/>
        <end position="236"/>
    </location>
</feature>
<protein>
    <recommendedName>
        <fullName evidence="4">BZIP domain-containing protein</fullName>
    </recommendedName>
</protein>
<dbReference type="Proteomes" id="UP000700596">
    <property type="component" value="Unassembled WGS sequence"/>
</dbReference>
<feature type="compositionally biased region" description="Polar residues" evidence="1">
    <location>
        <begin position="206"/>
        <end position="216"/>
    </location>
</feature>
<evidence type="ECO:0000313" key="3">
    <source>
        <dbReference type="Proteomes" id="UP000700596"/>
    </source>
</evidence>
<dbReference type="OrthoDB" id="194358at2759"/>
<comment type="caution">
    <text evidence="2">The sequence shown here is derived from an EMBL/GenBank/DDBJ whole genome shotgun (WGS) entry which is preliminary data.</text>
</comment>
<gene>
    <name evidence="2" type="ORF">B0J11DRAFT_618834</name>
</gene>
<sequence>MYTQSTNPNAVELRRLQNRLSQRRYRSKLREARETAEKNSTSATETAEENTALSIEVAQKPKGSTQMKTVDTRKLPSFGHTTVPSPTMKTSLTGDMETSDDHIQDDPSWHHVYSILNLPGGPSSEPDSIIPEPLFKMRNFMPMECTCNSTAGPCPSHATIMQAQIIADSNAPQPLISIPNNLPQLSSAFSSPYNRASDPLSDYGTVANTSNHTTPLSDVPLESSPGARLRATSKSSDTEMTPRFSMVLEAIRQAGFQDFEELVLAYYSSRFEWGSIPAMLQSVSRSRRLKATLLELHKCSSQWPRWESRGLYESVSEVVVSLCVDEMDAVPQNPAINPDTCETAKLISSLEWLLKDQGGSNQSYSNTPRAASVFEQVESAPDSMPHLWSLLTELAGAHGLYSYRIARVLLTIIISFRHTQ</sequence>
<dbReference type="CDD" id="cd14686">
    <property type="entry name" value="bZIP"/>
    <property type="match status" value="1"/>
</dbReference>
<reference evidence="2" key="1">
    <citation type="journal article" date="2021" name="Nat. Commun.">
        <title>Genetic determinants of endophytism in the Arabidopsis root mycobiome.</title>
        <authorList>
            <person name="Mesny F."/>
            <person name="Miyauchi S."/>
            <person name="Thiergart T."/>
            <person name="Pickel B."/>
            <person name="Atanasova L."/>
            <person name="Karlsson M."/>
            <person name="Huettel B."/>
            <person name="Barry K.W."/>
            <person name="Haridas S."/>
            <person name="Chen C."/>
            <person name="Bauer D."/>
            <person name="Andreopoulos W."/>
            <person name="Pangilinan J."/>
            <person name="LaButti K."/>
            <person name="Riley R."/>
            <person name="Lipzen A."/>
            <person name="Clum A."/>
            <person name="Drula E."/>
            <person name="Henrissat B."/>
            <person name="Kohler A."/>
            <person name="Grigoriev I.V."/>
            <person name="Martin F.M."/>
            <person name="Hacquard S."/>
        </authorList>
    </citation>
    <scope>NUCLEOTIDE SEQUENCE</scope>
    <source>
        <strain evidence="2">MPI-CAGE-CH-0243</strain>
    </source>
</reference>
<proteinExistence type="predicted"/>
<feature type="compositionally biased region" description="Basic and acidic residues" evidence="1">
    <location>
        <begin position="28"/>
        <end position="37"/>
    </location>
</feature>
<feature type="compositionally biased region" description="Low complexity" evidence="1">
    <location>
        <begin position="38"/>
        <end position="52"/>
    </location>
</feature>
<organism evidence="2 3">
    <name type="scientific">Dendryphion nanum</name>
    <dbReference type="NCBI Taxonomy" id="256645"/>
    <lineage>
        <taxon>Eukaryota</taxon>
        <taxon>Fungi</taxon>
        <taxon>Dikarya</taxon>
        <taxon>Ascomycota</taxon>
        <taxon>Pezizomycotina</taxon>
        <taxon>Dothideomycetes</taxon>
        <taxon>Pleosporomycetidae</taxon>
        <taxon>Pleosporales</taxon>
        <taxon>Torulaceae</taxon>
        <taxon>Dendryphion</taxon>
    </lineage>
</organism>
<feature type="region of interest" description="Disordered" evidence="1">
    <location>
        <begin position="1"/>
        <end position="69"/>
    </location>
</feature>
<evidence type="ECO:0008006" key="4">
    <source>
        <dbReference type="Google" id="ProtNLM"/>
    </source>
</evidence>
<keyword evidence="3" id="KW-1185">Reference proteome</keyword>
<evidence type="ECO:0000313" key="2">
    <source>
        <dbReference type="EMBL" id="KAH7115259.1"/>
    </source>
</evidence>
<dbReference type="EMBL" id="JAGMWT010000016">
    <property type="protein sequence ID" value="KAH7115259.1"/>
    <property type="molecule type" value="Genomic_DNA"/>
</dbReference>
<name>A0A9P9DA85_9PLEO</name>